<reference evidence="3" key="1">
    <citation type="journal article" date="2014" name="Science">
        <title>Ancient hybridizations among the ancestral genomes of bread wheat.</title>
        <authorList>
            <consortium name="International Wheat Genome Sequencing Consortium,"/>
            <person name="Marcussen T."/>
            <person name="Sandve S.R."/>
            <person name="Heier L."/>
            <person name="Spannagl M."/>
            <person name="Pfeifer M."/>
            <person name="Jakobsen K.S."/>
            <person name="Wulff B.B."/>
            <person name="Steuernagel B."/>
            <person name="Mayer K.F."/>
            <person name="Olsen O.A."/>
        </authorList>
    </citation>
    <scope>NUCLEOTIDE SEQUENCE [LARGE SCALE GENOMIC DNA]</scope>
    <source>
        <strain evidence="3">cv. AL8/78</strain>
    </source>
</reference>
<sequence>MTRRRRPPPPAQPPRVPFPVTLLTFPPLLAGVQCSGDGKDSSKPSASPLNHREEMAIDEAELEPLEFAEKMHTQQELQQQKLEMLVQIRKHNSESQSVILETLQRQLESADFDTSASIFTPEQIQGNVEKHSSSHISRGEIFTSHPVFSLYYSRWLYSIHTRSI</sequence>
<dbReference type="Proteomes" id="UP000015105">
    <property type="component" value="Chromosome 6D"/>
</dbReference>
<evidence type="ECO:0000313" key="3">
    <source>
        <dbReference type="Proteomes" id="UP000015105"/>
    </source>
</evidence>
<keyword evidence="3" id="KW-1185">Reference proteome</keyword>
<dbReference type="PANTHER" id="PTHR36763:SF1">
    <property type="entry name" value="EXPRESSED PROTEIN"/>
    <property type="match status" value="1"/>
</dbReference>
<reference evidence="3" key="2">
    <citation type="journal article" date="2017" name="Nat. Plants">
        <title>The Aegilops tauschii genome reveals multiple impacts of transposons.</title>
        <authorList>
            <person name="Zhao G."/>
            <person name="Zou C."/>
            <person name="Li K."/>
            <person name="Wang K."/>
            <person name="Li T."/>
            <person name="Gao L."/>
            <person name="Zhang X."/>
            <person name="Wang H."/>
            <person name="Yang Z."/>
            <person name="Liu X."/>
            <person name="Jiang W."/>
            <person name="Mao L."/>
            <person name="Kong X."/>
            <person name="Jiao Y."/>
            <person name="Jia J."/>
        </authorList>
    </citation>
    <scope>NUCLEOTIDE SEQUENCE [LARGE SCALE GENOMIC DNA]</scope>
    <source>
        <strain evidence="3">cv. AL8/78</strain>
    </source>
</reference>
<dbReference type="EnsemblPlants" id="AET6Gv20605000.4">
    <property type="protein sequence ID" value="AET6Gv20605000.4"/>
    <property type="gene ID" value="AET6Gv20605000"/>
</dbReference>
<feature type="region of interest" description="Disordered" evidence="1">
    <location>
        <begin position="31"/>
        <end position="51"/>
    </location>
</feature>
<protein>
    <submittedName>
        <fullName evidence="2">Uncharacterized protein</fullName>
    </submittedName>
</protein>
<reference evidence="2" key="5">
    <citation type="journal article" date="2021" name="G3 (Bethesda)">
        <title>Aegilops tauschii genome assembly Aet v5.0 features greater sequence contiguity and improved annotation.</title>
        <authorList>
            <person name="Wang L."/>
            <person name="Zhu T."/>
            <person name="Rodriguez J.C."/>
            <person name="Deal K.R."/>
            <person name="Dubcovsky J."/>
            <person name="McGuire P.E."/>
            <person name="Lux T."/>
            <person name="Spannagl M."/>
            <person name="Mayer K.F.X."/>
            <person name="Baldrich P."/>
            <person name="Meyers B.C."/>
            <person name="Huo N."/>
            <person name="Gu Y.Q."/>
            <person name="Zhou H."/>
            <person name="Devos K.M."/>
            <person name="Bennetzen J.L."/>
            <person name="Unver T."/>
            <person name="Budak H."/>
            <person name="Gulick P.J."/>
            <person name="Galiba G."/>
            <person name="Kalapos B."/>
            <person name="Nelson D.R."/>
            <person name="Li P."/>
            <person name="You F.M."/>
            <person name="Luo M.C."/>
            <person name="Dvorak J."/>
        </authorList>
    </citation>
    <scope>NUCLEOTIDE SEQUENCE [LARGE SCALE GENOMIC DNA]</scope>
    <source>
        <strain evidence="2">cv. AL8/78</strain>
    </source>
</reference>
<accession>A0A453P4G1</accession>
<evidence type="ECO:0000313" key="2">
    <source>
        <dbReference type="EnsemblPlants" id="AET6Gv20605000.4"/>
    </source>
</evidence>
<proteinExistence type="predicted"/>
<reference evidence="2" key="3">
    <citation type="journal article" date="2017" name="Nature">
        <title>Genome sequence of the progenitor of the wheat D genome Aegilops tauschii.</title>
        <authorList>
            <person name="Luo M.C."/>
            <person name="Gu Y.Q."/>
            <person name="Puiu D."/>
            <person name="Wang H."/>
            <person name="Twardziok S.O."/>
            <person name="Deal K.R."/>
            <person name="Huo N."/>
            <person name="Zhu T."/>
            <person name="Wang L."/>
            <person name="Wang Y."/>
            <person name="McGuire P.E."/>
            <person name="Liu S."/>
            <person name="Long H."/>
            <person name="Ramasamy R.K."/>
            <person name="Rodriguez J.C."/>
            <person name="Van S.L."/>
            <person name="Yuan L."/>
            <person name="Wang Z."/>
            <person name="Xia Z."/>
            <person name="Xiao L."/>
            <person name="Anderson O.D."/>
            <person name="Ouyang S."/>
            <person name="Liang Y."/>
            <person name="Zimin A.V."/>
            <person name="Pertea G."/>
            <person name="Qi P."/>
            <person name="Bennetzen J.L."/>
            <person name="Dai X."/>
            <person name="Dawson M.W."/>
            <person name="Muller H.G."/>
            <person name="Kugler K."/>
            <person name="Rivarola-Duarte L."/>
            <person name="Spannagl M."/>
            <person name="Mayer K.F.X."/>
            <person name="Lu F.H."/>
            <person name="Bevan M.W."/>
            <person name="Leroy P."/>
            <person name="Li P."/>
            <person name="You F.M."/>
            <person name="Sun Q."/>
            <person name="Liu Z."/>
            <person name="Lyons E."/>
            <person name="Wicker T."/>
            <person name="Salzberg S.L."/>
            <person name="Devos K.M."/>
            <person name="Dvorak J."/>
        </authorList>
    </citation>
    <scope>NUCLEOTIDE SEQUENCE [LARGE SCALE GENOMIC DNA]</scope>
    <source>
        <strain evidence="2">cv. AL8/78</strain>
    </source>
</reference>
<dbReference type="Gramene" id="AET6Gv20605000.4">
    <property type="protein sequence ID" value="AET6Gv20605000.4"/>
    <property type="gene ID" value="AET6Gv20605000"/>
</dbReference>
<dbReference type="AlphaFoldDB" id="A0A453P4G1"/>
<dbReference type="PANTHER" id="PTHR36763">
    <property type="entry name" value="EXPRESSED PROTEIN"/>
    <property type="match status" value="1"/>
</dbReference>
<reference evidence="2" key="4">
    <citation type="submission" date="2019-03" db="UniProtKB">
        <authorList>
            <consortium name="EnsemblPlants"/>
        </authorList>
    </citation>
    <scope>IDENTIFICATION</scope>
</reference>
<name>A0A453P4G1_AEGTS</name>
<organism evidence="2 3">
    <name type="scientific">Aegilops tauschii subsp. strangulata</name>
    <name type="common">Goatgrass</name>
    <dbReference type="NCBI Taxonomy" id="200361"/>
    <lineage>
        <taxon>Eukaryota</taxon>
        <taxon>Viridiplantae</taxon>
        <taxon>Streptophyta</taxon>
        <taxon>Embryophyta</taxon>
        <taxon>Tracheophyta</taxon>
        <taxon>Spermatophyta</taxon>
        <taxon>Magnoliopsida</taxon>
        <taxon>Liliopsida</taxon>
        <taxon>Poales</taxon>
        <taxon>Poaceae</taxon>
        <taxon>BOP clade</taxon>
        <taxon>Pooideae</taxon>
        <taxon>Triticodae</taxon>
        <taxon>Triticeae</taxon>
        <taxon>Triticinae</taxon>
        <taxon>Aegilops</taxon>
    </lineage>
</organism>
<evidence type="ECO:0000256" key="1">
    <source>
        <dbReference type="SAM" id="MobiDB-lite"/>
    </source>
</evidence>